<evidence type="ECO:0000256" key="2">
    <source>
        <dbReference type="SAM" id="SignalP"/>
    </source>
</evidence>
<keyword evidence="5" id="KW-1185">Reference proteome</keyword>
<evidence type="ECO:0000313" key="5">
    <source>
        <dbReference type="Proteomes" id="UP001194746"/>
    </source>
</evidence>
<evidence type="ECO:0000259" key="3">
    <source>
        <dbReference type="SMART" id="SM00672"/>
    </source>
</evidence>
<dbReference type="PANTHER" id="PTHR12203">
    <property type="entry name" value="KDEL LYS-ASP-GLU-LEU CONTAINING - RELATED"/>
    <property type="match status" value="1"/>
</dbReference>
<feature type="signal peptide" evidence="2">
    <location>
        <begin position="1"/>
        <end position="28"/>
    </location>
</feature>
<reference evidence="4" key="2">
    <citation type="submission" date="2020-02" db="EMBL/GenBank/DDBJ databases">
        <authorList>
            <person name="Gilchrist C.L.M."/>
            <person name="Chooi Y.-H."/>
        </authorList>
    </citation>
    <scope>NUCLEOTIDE SEQUENCE</scope>
    <source>
        <strain evidence="4">MST-FP2251</strain>
    </source>
</reference>
<reference evidence="4" key="1">
    <citation type="journal article" date="2019" name="Beilstein J. Org. Chem.">
        <title>Nanangenines: drimane sesquiterpenoids as the dominant metabolite cohort of a novel Australian fungus, Aspergillus nanangensis.</title>
        <authorList>
            <person name="Lacey H.J."/>
            <person name="Gilchrist C.L.M."/>
            <person name="Crombie A."/>
            <person name="Kalaitzis J.A."/>
            <person name="Vuong D."/>
            <person name="Rutledge P.J."/>
            <person name="Turner P."/>
            <person name="Pitt J.I."/>
            <person name="Lacey E."/>
            <person name="Chooi Y.H."/>
            <person name="Piggott A.M."/>
        </authorList>
    </citation>
    <scope>NUCLEOTIDE SEQUENCE</scope>
    <source>
        <strain evidence="4">MST-FP2251</strain>
    </source>
</reference>
<keyword evidence="2" id="KW-0732">Signal</keyword>
<dbReference type="AlphaFoldDB" id="A0AAD4D134"/>
<feature type="region of interest" description="Disordered" evidence="1">
    <location>
        <begin position="30"/>
        <end position="70"/>
    </location>
</feature>
<dbReference type="SMART" id="SM00672">
    <property type="entry name" value="CAP10"/>
    <property type="match status" value="1"/>
</dbReference>
<dbReference type="EMBL" id="VCAU01000001">
    <property type="protein sequence ID" value="KAF9895382.1"/>
    <property type="molecule type" value="Genomic_DNA"/>
</dbReference>
<evidence type="ECO:0000256" key="1">
    <source>
        <dbReference type="SAM" id="MobiDB-lite"/>
    </source>
</evidence>
<dbReference type="InterPro" id="IPR051091">
    <property type="entry name" value="O-Glucosyltr/Glycosyltrsf_90"/>
</dbReference>
<dbReference type="PANTHER" id="PTHR12203:SF104">
    <property type="entry name" value="PROTEIN CAP1, PUTATIVE (AFU_ORTHOLOGUE AFUA_1G05595)-RELATED"/>
    <property type="match status" value="1"/>
</dbReference>
<sequence length="605" mass="69662">MRSQRLTVLLATAIIVCFSLVLLRRSSSSNGSLNVSPLPPPRNPAPSPPSQLSDEDSTIQGGPHPIDTQAHPISSLVQDAEERFSQLRSHQSKTLGDAVDEYRNRYGMNPPPHFDKWFHFAQSKGCQLIDEYDTIYHSLLPFWALEPKTIRERAHEALGFDNSMLGVLIRDGKVTHVEGGTEEQRWQREATSGMLEEFIQYLPDMDLIFNAHDEPRVIVPSEDLQRLVQIAKDEAIPNAFQKQSPVNSWSPRPIDLNKGDRIDEVRTTRFNRFAHQPTWTNSRSSCPVNSPARSLDEDIPDKTNGYAYGELGFVYNTTAFSDICNTPSLRRKYGFFDRANAFDVVRDLFPIFSQSKISSFQDILYPSPWYWADQVPYIPERDVSWDEKEDKMYWRGTTTGGFSRAGGWRRHHRQRFVSNVNALNTAKTLHQNDNGQWETKEVNRHSYQDMFNVTFTGIGQCDKNDCAAQREYFKIGPSTGQQDAWAFKHLADIDGNAFSGRFYAFLRSNSLVYKIALFREWHDEWLKPWVHYVPLSLSGNEHVEAMRYFVSENEGKVAAPRLAQQGQEWAQKSLRNQDMEVWLFRLLLEYGRLVDDNRENLGYSL</sequence>
<evidence type="ECO:0000313" key="4">
    <source>
        <dbReference type="EMBL" id="KAF9895382.1"/>
    </source>
</evidence>
<name>A0AAD4D134_ASPNN</name>
<dbReference type="Pfam" id="PF05686">
    <property type="entry name" value="Glyco_transf_90"/>
    <property type="match status" value="1"/>
</dbReference>
<gene>
    <name evidence="4" type="primary">CAP10</name>
    <name evidence="4" type="ORF">FE257_000287</name>
</gene>
<feature type="domain" description="Glycosyl transferase CAP10" evidence="3">
    <location>
        <begin position="311"/>
        <end position="597"/>
    </location>
</feature>
<protein>
    <submittedName>
        <fullName evidence="4">Capsule-associated protein CAP1</fullName>
    </submittedName>
</protein>
<accession>A0AAD4D134</accession>
<dbReference type="InterPro" id="IPR006598">
    <property type="entry name" value="CAP10"/>
</dbReference>
<proteinExistence type="predicted"/>
<dbReference type="Proteomes" id="UP001194746">
    <property type="component" value="Unassembled WGS sequence"/>
</dbReference>
<comment type="caution">
    <text evidence="4">The sequence shown here is derived from an EMBL/GenBank/DDBJ whole genome shotgun (WGS) entry which is preliminary data.</text>
</comment>
<feature type="compositionally biased region" description="Pro residues" evidence="1">
    <location>
        <begin position="37"/>
        <end position="49"/>
    </location>
</feature>
<organism evidence="4 5">
    <name type="scientific">Aspergillus nanangensis</name>
    <dbReference type="NCBI Taxonomy" id="2582783"/>
    <lineage>
        <taxon>Eukaryota</taxon>
        <taxon>Fungi</taxon>
        <taxon>Dikarya</taxon>
        <taxon>Ascomycota</taxon>
        <taxon>Pezizomycotina</taxon>
        <taxon>Eurotiomycetes</taxon>
        <taxon>Eurotiomycetidae</taxon>
        <taxon>Eurotiales</taxon>
        <taxon>Aspergillaceae</taxon>
        <taxon>Aspergillus</taxon>
        <taxon>Aspergillus subgen. Circumdati</taxon>
    </lineage>
</organism>
<feature type="chain" id="PRO_5042069717" evidence="2">
    <location>
        <begin position="29"/>
        <end position="605"/>
    </location>
</feature>